<dbReference type="EMBL" id="VPFL01000032">
    <property type="protein sequence ID" value="TXF10385.1"/>
    <property type="molecule type" value="Genomic_DNA"/>
</dbReference>
<dbReference type="Gene3D" id="3.20.20.220">
    <property type="match status" value="1"/>
</dbReference>
<dbReference type="InParanoid" id="A0A5C7EPG8"/>
<dbReference type="RefSeq" id="WP_147801085.1">
    <property type="nucleotide sequence ID" value="NZ_VPFL01000032.1"/>
</dbReference>
<evidence type="ECO:0000313" key="2">
    <source>
        <dbReference type="EMBL" id="TXF10385.1"/>
    </source>
</evidence>
<dbReference type="OrthoDB" id="4367389at2"/>
<reference evidence="2 3" key="1">
    <citation type="submission" date="2019-08" db="EMBL/GenBank/DDBJ databases">
        <title>Pelomicrobium methylotrophicum gen. nov., sp. nov. a moderately thermophilic, facultatively anaerobic, lithoautotrophic and methylotrophic bacterium isolated from a terrestrial mud volcano.</title>
        <authorList>
            <person name="Slobodkina G.B."/>
            <person name="Merkel A.Y."/>
            <person name="Slobodkin A.I."/>
        </authorList>
    </citation>
    <scope>NUCLEOTIDE SEQUENCE [LARGE SCALE GENOMIC DNA]</scope>
    <source>
        <strain evidence="2 3">SM250</strain>
    </source>
</reference>
<comment type="caution">
    <text evidence="2">The sequence shown here is derived from an EMBL/GenBank/DDBJ whole genome shotgun (WGS) entry which is preliminary data.</text>
</comment>
<dbReference type="Proteomes" id="UP000321201">
    <property type="component" value="Unassembled WGS sequence"/>
</dbReference>
<dbReference type="SUPFAM" id="SSF51730">
    <property type="entry name" value="FAD-linked oxidoreductase"/>
    <property type="match status" value="1"/>
</dbReference>
<accession>A0A5C7EPG8</accession>
<organism evidence="2 3">
    <name type="scientific">Pelomicrobium methylotrophicum</name>
    <dbReference type="NCBI Taxonomy" id="2602750"/>
    <lineage>
        <taxon>Bacteria</taxon>
        <taxon>Pseudomonadati</taxon>
        <taxon>Pseudomonadota</taxon>
        <taxon>Hydrogenophilia</taxon>
        <taxon>Hydrogenophilia incertae sedis</taxon>
        <taxon>Pelomicrobium</taxon>
    </lineage>
</organism>
<sequence length="319" mass="35253">MDLRTKLLDPRERIRLYGTTPPREGSPDELVRSAAAKLHERIKNLPLDGLIVYDIQDESGRTSVPRPFPFQGTIDSRAYSSLLRSLTGLPVVTYKCIGQMTEPEWRAWLDETVQLYRVSHLSVVGRATSRGAQGAAVTLLQAIELAAAHPAALTLGGVTIAERHTGAHSESQRMLAKARSGCRFFVSQAVYHAGATVQMLTDYARECRESGTEPRRVILTFTPCGREKTMNFIKWLGIAVPEETERAILTAAQPLAKSIEICRANLREILAHEAYAHLPLGINVESVSINRDEIDASIDLFHALAEVLEEHRPRLVSGA</sequence>
<protein>
    <recommendedName>
        <fullName evidence="4">Methylenetetrahydrofolate reductase</fullName>
    </recommendedName>
</protein>
<dbReference type="GO" id="GO:0016491">
    <property type="term" value="F:oxidoreductase activity"/>
    <property type="evidence" value="ECO:0007669"/>
    <property type="project" value="UniProtKB-KW"/>
</dbReference>
<proteinExistence type="predicted"/>
<evidence type="ECO:0000313" key="3">
    <source>
        <dbReference type="Proteomes" id="UP000321201"/>
    </source>
</evidence>
<gene>
    <name evidence="2" type="ORF">FR698_15430</name>
</gene>
<evidence type="ECO:0008006" key="4">
    <source>
        <dbReference type="Google" id="ProtNLM"/>
    </source>
</evidence>
<name>A0A5C7EPG8_9PROT</name>
<dbReference type="InterPro" id="IPR029041">
    <property type="entry name" value="FAD-linked_oxidoreductase-like"/>
</dbReference>
<evidence type="ECO:0000256" key="1">
    <source>
        <dbReference type="ARBA" id="ARBA00023002"/>
    </source>
</evidence>
<dbReference type="AlphaFoldDB" id="A0A5C7EPG8"/>
<keyword evidence="1" id="KW-0560">Oxidoreductase</keyword>
<keyword evidence="3" id="KW-1185">Reference proteome</keyword>